<dbReference type="Gene3D" id="3.40.50.300">
    <property type="entry name" value="P-loop containing nucleotide triphosphate hydrolases"/>
    <property type="match status" value="1"/>
</dbReference>
<evidence type="ECO:0000256" key="5">
    <source>
        <dbReference type="SAM" id="MobiDB-lite"/>
    </source>
</evidence>
<keyword evidence="4 7" id="KW-0067">ATP-binding</keyword>
<reference evidence="7 8" key="1">
    <citation type="journal article" date="2016" name="Int. J. Syst. Evol. Microbiol.">
        <title>Arsenicitalea aurantiaca gen. nov., sp. nov., a new member of the family Hyphomicrobiaceae, isolated from high-arsenic sediment.</title>
        <authorList>
            <person name="Mu Y."/>
            <person name="Zhou L."/>
            <person name="Zeng X.C."/>
            <person name="Liu L."/>
            <person name="Pan Y."/>
            <person name="Chen X."/>
            <person name="Wang J."/>
            <person name="Li S."/>
            <person name="Li W.J."/>
            <person name="Wang Y."/>
        </authorList>
    </citation>
    <scope>NUCLEOTIDE SEQUENCE [LARGE SCALE GENOMIC DNA]</scope>
    <source>
        <strain evidence="7 8">42-50</strain>
    </source>
</reference>
<dbReference type="OrthoDB" id="9807242at2"/>
<keyword evidence="3" id="KW-0547">Nucleotide-binding</keyword>
<dbReference type="GO" id="GO:0016887">
    <property type="term" value="F:ATP hydrolysis activity"/>
    <property type="evidence" value="ECO:0007669"/>
    <property type="project" value="InterPro"/>
</dbReference>
<dbReference type="PROSITE" id="PS50893">
    <property type="entry name" value="ABC_TRANSPORTER_2"/>
    <property type="match status" value="1"/>
</dbReference>
<dbReference type="InterPro" id="IPR003593">
    <property type="entry name" value="AAA+_ATPase"/>
</dbReference>
<protein>
    <submittedName>
        <fullName evidence="7">ABC transporter ATP-binding protein</fullName>
    </submittedName>
</protein>
<dbReference type="PANTHER" id="PTHR42788:SF13">
    <property type="entry name" value="ALIPHATIC SULFONATES IMPORT ATP-BINDING PROTEIN SSUB"/>
    <property type="match status" value="1"/>
</dbReference>
<dbReference type="SMART" id="SM00382">
    <property type="entry name" value="AAA"/>
    <property type="match status" value="1"/>
</dbReference>
<feature type="region of interest" description="Disordered" evidence="5">
    <location>
        <begin position="1"/>
        <end position="24"/>
    </location>
</feature>
<name>A0A433XBH6_9HYPH</name>
<sequence length="302" mass="32834">MDRPIDGIDGRTEPGPGRSPAGAVPGARIVLDNVVKSFTSAGSAKSVLALKDVSLSIEDGAFVALLGPSGCGKTTILRLVNGLILPDSGTVRVSGKAPAPGPNAGFVFQSFRLIPWTNVLGNVAFALSATRLSGAEKTERARRYVELVGLGRFAEAYPSELSGGMKQRVALARALATEPDILLMDEPFASIDAQTRELMQIELMRLWTMRRSVALFVTHSVDEAILLADKIVLMGPRPGRILEVIDVGLERPRWSYDLRAHPRYIELRNYLWERIRDLVMNDPGSDFYGRDLGVMSSSGRSD</sequence>
<accession>A0A433XBH6</accession>
<evidence type="ECO:0000259" key="6">
    <source>
        <dbReference type="PROSITE" id="PS50893"/>
    </source>
</evidence>
<evidence type="ECO:0000256" key="4">
    <source>
        <dbReference type="ARBA" id="ARBA00022840"/>
    </source>
</evidence>
<dbReference type="GO" id="GO:0005524">
    <property type="term" value="F:ATP binding"/>
    <property type="evidence" value="ECO:0007669"/>
    <property type="project" value="UniProtKB-KW"/>
</dbReference>
<evidence type="ECO:0000256" key="2">
    <source>
        <dbReference type="ARBA" id="ARBA00022448"/>
    </source>
</evidence>
<dbReference type="Proteomes" id="UP000281547">
    <property type="component" value="Unassembled WGS sequence"/>
</dbReference>
<dbReference type="InterPro" id="IPR017871">
    <property type="entry name" value="ABC_transporter-like_CS"/>
</dbReference>
<dbReference type="InterPro" id="IPR003439">
    <property type="entry name" value="ABC_transporter-like_ATP-bd"/>
</dbReference>
<keyword evidence="8" id="KW-1185">Reference proteome</keyword>
<gene>
    <name evidence="7" type="ORF">EMQ25_09250</name>
</gene>
<dbReference type="InterPro" id="IPR027417">
    <property type="entry name" value="P-loop_NTPase"/>
</dbReference>
<dbReference type="AlphaFoldDB" id="A0A433XBH6"/>
<feature type="domain" description="ABC transporter" evidence="6">
    <location>
        <begin position="29"/>
        <end position="261"/>
    </location>
</feature>
<evidence type="ECO:0000256" key="1">
    <source>
        <dbReference type="ARBA" id="ARBA00005417"/>
    </source>
</evidence>
<proteinExistence type="inferred from homology"/>
<dbReference type="EMBL" id="RZNJ01000003">
    <property type="protein sequence ID" value="RUT31439.1"/>
    <property type="molecule type" value="Genomic_DNA"/>
</dbReference>
<dbReference type="SUPFAM" id="SSF52540">
    <property type="entry name" value="P-loop containing nucleoside triphosphate hydrolases"/>
    <property type="match status" value="1"/>
</dbReference>
<dbReference type="CDD" id="cd03293">
    <property type="entry name" value="ABC_NrtD_SsuB_transporters"/>
    <property type="match status" value="1"/>
</dbReference>
<keyword evidence="2" id="KW-0813">Transport</keyword>
<evidence type="ECO:0000256" key="3">
    <source>
        <dbReference type="ARBA" id="ARBA00022741"/>
    </source>
</evidence>
<dbReference type="PANTHER" id="PTHR42788">
    <property type="entry name" value="TAURINE IMPORT ATP-BINDING PROTEIN-RELATED"/>
    <property type="match status" value="1"/>
</dbReference>
<dbReference type="Pfam" id="PF00005">
    <property type="entry name" value="ABC_tran"/>
    <property type="match status" value="1"/>
</dbReference>
<evidence type="ECO:0000313" key="8">
    <source>
        <dbReference type="Proteomes" id="UP000281547"/>
    </source>
</evidence>
<evidence type="ECO:0000313" key="7">
    <source>
        <dbReference type="EMBL" id="RUT31439.1"/>
    </source>
</evidence>
<comment type="caution">
    <text evidence="7">The sequence shown here is derived from an EMBL/GenBank/DDBJ whole genome shotgun (WGS) entry which is preliminary data.</text>
</comment>
<feature type="compositionally biased region" description="Basic and acidic residues" evidence="5">
    <location>
        <begin position="1"/>
        <end position="12"/>
    </location>
</feature>
<organism evidence="7 8">
    <name type="scientific">Arsenicitalea aurantiaca</name>
    <dbReference type="NCBI Taxonomy" id="1783274"/>
    <lineage>
        <taxon>Bacteria</taxon>
        <taxon>Pseudomonadati</taxon>
        <taxon>Pseudomonadota</taxon>
        <taxon>Alphaproteobacteria</taxon>
        <taxon>Hyphomicrobiales</taxon>
        <taxon>Devosiaceae</taxon>
        <taxon>Arsenicitalea</taxon>
    </lineage>
</organism>
<dbReference type="InterPro" id="IPR050166">
    <property type="entry name" value="ABC_transporter_ATP-bind"/>
</dbReference>
<comment type="similarity">
    <text evidence="1">Belongs to the ABC transporter superfamily.</text>
</comment>
<dbReference type="PROSITE" id="PS00211">
    <property type="entry name" value="ABC_TRANSPORTER_1"/>
    <property type="match status" value="1"/>
</dbReference>